<keyword evidence="1" id="KW-0862">Zinc</keyword>
<dbReference type="InParanoid" id="S8FLN1"/>
<evidence type="ECO:0000313" key="5">
    <source>
        <dbReference type="Proteomes" id="UP000015241"/>
    </source>
</evidence>
<dbReference type="OrthoDB" id="2801991at2759"/>
<gene>
    <name evidence="4" type="ORF">FOMPIDRAFT_1125125</name>
</gene>
<dbReference type="InterPro" id="IPR025165">
    <property type="entry name" value="DUF4100"/>
</dbReference>
<dbReference type="GO" id="GO:0008270">
    <property type="term" value="F:zinc ion binding"/>
    <property type="evidence" value="ECO:0007669"/>
    <property type="project" value="UniProtKB-KW"/>
</dbReference>
<feature type="compositionally biased region" description="Basic and acidic residues" evidence="2">
    <location>
        <begin position="389"/>
        <end position="417"/>
    </location>
</feature>
<dbReference type="HOGENOM" id="CLU_004135_0_0_1"/>
<dbReference type="AlphaFoldDB" id="S8FLN1"/>
<reference evidence="4 5" key="1">
    <citation type="journal article" date="2012" name="Science">
        <title>The Paleozoic origin of enzymatic lignin decomposition reconstructed from 31 fungal genomes.</title>
        <authorList>
            <person name="Floudas D."/>
            <person name="Binder M."/>
            <person name="Riley R."/>
            <person name="Barry K."/>
            <person name="Blanchette R.A."/>
            <person name="Henrissat B."/>
            <person name="Martinez A.T."/>
            <person name="Otillar R."/>
            <person name="Spatafora J.W."/>
            <person name="Yadav J.S."/>
            <person name="Aerts A."/>
            <person name="Benoit I."/>
            <person name="Boyd A."/>
            <person name="Carlson A."/>
            <person name="Copeland A."/>
            <person name="Coutinho P.M."/>
            <person name="de Vries R.P."/>
            <person name="Ferreira P."/>
            <person name="Findley K."/>
            <person name="Foster B."/>
            <person name="Gaskell J."/>
            <person name="Glotzer D."/>
            <person name="Gorecki P."/>
            <person name="Heitman J."/>
            <person name="Hesse C."/>
            <person name="Hori C."/>
            <person name="Igarashi K."/>
            <person name="Jurgens J.A."/>
            <person name="Kallen N."/>
            <person name="Kersten P."/>
            <person name="Kohler A."/>
            <person name="Kuees U."/>
            <person name="Kumar T.K.A."/>
            <person name="Kuo A."/>
            <person name="LaButti K."/>
            <person name="Larrondo L.F."/>
            <person name="Lindquist E."/>
            <person name="Ling A."/>
            <person name="Lombard V."/>
            <person name="Lucas S."/>
            <person name="Lundell T."/>
            <person name="Martin R."/>
            <person name="McLaughlin D.J."/>
            <person name="Morgenstern I."/>
            <person name="Morin E."/>
            <person name="Murat C."/>
            <person name="Nagy L.G."/>
            <person name="Nolan M."/>
            <person name="Ohm R.A."/>
            <person name="Patyshakuliyeva A."/>
            <person name="Rokas A."/>
            <person name="Ruiz-Duenas F.J."/>
            <person name="Sabat G."/>
            <person name="Salamov A."/>
            <person name="Samejima M."/>
            <person name="Schmutz J."/>
            <person name="Slot J.C."/>
            <person name="St John F."/>
            <person name="Stenlid J."/>
            <person name="Sun H."/>
            <person name="Sun S."/>
            <person name="Syed K."/>
            <person name="Tsang A."/>
            <person name="Wiebenga A."/>
            <person name="Young D."/>
            <person name="Pisabarro A."/>
            <person name="Eastwood D.C."/>
            <person name="Martin F."/>
            <person name="Cullen D."/>
            <person name="Grigoriev I.V."/>
            <person name="Hibbett D.S."/>
        </authorList>
    </citation>
    <scope>NUCLEOTIDE SEQUENCE</scope>
    <source>
        <strain evidence="5">FP-58527</strain>
    </source>
</reference>
<feature type="region of interest" description="Disordered" evidence="2">
    <location>
        <begin position="257"/>
        <end position="278"/>
    </location>
</feature>
<feature type="domain" description="CCHC-type" evidence="3">
    <location>
        <begin position="287"/>
        <end position="302"/>
    </location>
</feature>
<keyword evidence="1" id="KW-0863">Zinc-finger</keyword>
<feature type="compositionally biased region" description="Acidic residues" evidence="2">
    <location>
        <begin position="209"/>
        <end position="233"/>
    </location>
</feature>
<feature type="region of interest" description="Disordered" evidence="2">
    <location>
        <begin position="201"/>
        <end position="233"/>
    </location>
</feature>
<feature type="non-terminal residue" evidence="4">
    <location>
        <position position="1"/>
    </location>
</feature>
<feature type="region of interest" description="Disordered" evidence="2">
    <location>
        <begin position="386"/>
        <end position="423"/>
    </location>
</feature>
<sequence length="551" mass="61977">VSKMISGTGVANLPIPGSKSAPKKFKGKYSDVRPFLRHYEQICARLSITEGKEKIENITQYCSRQVRLFLESLTSYDQEVADWEVFKNDFIKFFDAERDDKVYKKSHLQSYTRETRQKEMTKKLSVWRDYTRGFQTISGWLKKKKLLTDEEEAIEFWKGIPKEFRRVLEPWLLATDPNHDMTKPFKLADVSKKAETLLQHNRFDRDQVLSEDADEDDDDSDNEGDESDSESDDEKYGVLYFRACTMNPFVSSIVRPPRVGGPIQGSQNPGHPATGSNAINARPPMSCYGCGGTGHGINSCPEINALMTKGVIDRDQGGCLVMKDGSQIFQNQDKPFKVCKLVAKSTATKDGKHDVPPHLENAPLNPIDITEPQFEPNDDNAIMEDTELAEPKERPGNTEDQSRTNGKEHIPKADAGKRGPRKNLVQTQVDPWQVLAKVLNTPVTLPVREMLGVSKELTMHLQDILKFKLAPKGLVAAAFIPRMKGALIHLKMEVDKCPVTAIIDTRSQLNIVSQRIWKTHIRRPMDNTRSCQMNNANGGAGVLNGIVENIP</sequence>
<evidence type="ECO:0000256" key="1">
    <source>
        <dbReference type="PROSITE-ProRule" id="PRU00047"/>
    </source>
</evidence>
<dbReference type="InterPro" id="IPR001878">
    <property type="entry name" value="Znf_CCHC"/>
</dbReference>
<name>S8FLN1_FOMSC</name>
<evidence type="ECO:0000259" key="3">
    <source>
        <dbReference type="PROSITE" id="PS50158"/>
    </source>
</evidence>
<organism evidence="4 5">
    <name type="scientific">Fomitopsis schrenkii</name>
    <name type="common">Brown rot fungus</name>
    <dbReference type="NCBI Taxonomy" id="2126942"/>
    <lineage>
        <taxon>Eukaryota</taxon>
        <taxon>Fungi</taxon>
        <taxon>Dikarya</taxon>
        <taxon>Basidiomycota</taxon>
        <taxon>Agaricomycotina</taxon>
        <taxon>Agaricomycetes</taxon>
        <taxon>Polyporales</taxon>
        <taxon>Fomitopsis</taxon>
    </lineage>
</organism>
<evidence type="ECO:0000256" key="2">
    <source>
        <dbReference type="SAM" id="MobiDB-lite"/>
    </source>
</evidence>
<dbReference type="Pfam" id="PF13352">
    <property type="entry name" value="DUF4100"/>
    <property type="match status" value="1"/>
</dbReference>
<dbReference type="eggNOG" id="ENOG502SINH">
    <property type="taxonomic scope" value="Eukaryota"/>
</dbReference>
<proteinExistence type="predicted"/>
<protein>
    <recommendedName>
        <fullName evidence="3">CCHC-type domain-containing protein</fullName>
    </recommendedName>
</protein>
<dbReference type="PROSITE" id="PS50158">
    <property type="entry name" value="ZF_CCHC"/>
    <property type="match status" value="1"/>
</dbReference>
<feature type="compositionally biased region" description="Polar residues" evidence="2">
    <location>
        <begin position="264"/>
        <end position="278"/>
    </location>
</feature>
<dbReference type="GO" id="GO:0003676">
    <property type="term" value="F:nucleic acid binding"/>
    <property type="evidence" value="ECO:0007669"/>
    <property type="project" value="InterPro"/>
</dbReference>
<keyword evidence="1" id="KW-0479">Metal-binding</keyword>
<dbReference type="STRING" id="743788.S8FLN1"/>
<dbReference type="EMBL" id="KE504159">
    <property type="protein sequence ID" value="EPS99179.1"/>
    <property type="molecule type" value="Genomic_DNA"/>
</dbReference>
<accession>S8FLN1</accession>
<evidence type="ECO:0000313" key="4">
    <source>
        <dbReference type="EMBL" id="EPS99179.1"/>
    </source>
</evidence>
<keyword evidence="5" id="KW-1185">Reference proteome</keyword>
<dbReference type="Proteomes" id="UP000015241">
    <property type="component" value="Unassembled WGS sequence"/>
</dbReference>